<protein>
    <submittedName>
        <fullName evidence="1">Uncharacterized protein</fullName>
    </submittedName>
</protein>
<dbReference type="AlphaFoldDB" id="A0A1X2HY50"/>
<gene>
    <name evidence="1" type="ORF">BCR42DRAFT_474133</name>
</gene>
<evidence type="ECO:0000313" key="2">
    <source>
        <dbReference type="Proteomes" id="UP000193560"/>
    </source>
</evidence>
<name>A0A1X2HY50_9FUNG</name>
<reference evidence="1 2" key="1">
    <citation type="submission" date="2016-07" db="EMBL/GenBank/DDBJ databases">
        <title>Pervasive Adenine N6-methylation of Active Genes in Fungi.</title>
        <authorList>
            <consortium name="DOE Joint Genome Institute"/>
            <person name="Mondo S.J."/>
            <person name="Dannebaum R.O."/>
            <person name="Kuo R.C."/>
            <person name="Labutti K."/>
            <person name="Haridas S."/>
            <person name="Kuo A."/>
            <person name="Salamov A."/>
            <person name="Ahrendt S.R."/>
            <person name="Lipzen A."/>
            <person name="Sullivan W."/>
            <person name="Andreopoulos W.B."/>
            <person name="Clum A."/>
            <person name="Lindquist E."/>
            <person name="Daum C."/>
            <person name="Ramamoorthy G.K."/>
            <person name="Gryganskyi A."/>
            <person name="Culley D."/>
            <person name="Magnuson J.K."/>
            <person name="James T.Y."/>
            <person name="O'Malley M.A."/>
            <person name="Stajich J.E."/>
            <person name="Spatafora J.W."/>
            <person name="Visel A."/>
            <person name="Grigoriev I.V."/>
        </authorList>
    </citation>
    <scope>NUCLEOTIDE SEQUENCE [LARGE SCALE GENOMIC DNA]</scope>
    <source>
        <strain evidence="1 2">NRRL 1336</strain>
    </source>
</reference>
<proteinExistence type="predicted"/>
<dbReference type="Proteomes" id="UP000193560">
    <property type="component" value="Unassembled WGS sequence"/>
</dbReference>
<comment type="caution">
    <text evidence="1">The sequence shown here is derived from an EMBL/GenBank/DDBJ whole genome shotgun (WGS) entry which is preliminary data.</text>
</comment>
<accession>A0A1X2HY50</accession>
<dbReference type="EMBL" id="MCGE01000045">
    <property type="protein sequence ID" value="ORZ05202.1"/>
    <property type="molecule type" value="Genomic_DNA"/>
</dbReference>
<evidence type="ECO:0000313" key="1">
    <source>
        <dbReference type="EMBL" id="ORZ05202.1"/>
    </source>
</evidence>
<organism evidence="1 2">
    <name type="scientific">Absidia repens</name>
    <dbReference type="NCBI Taxonomy" id="90262"/>
    <lineage>
        <taxon>Eukaryota</taxon>
        <taxon>Fungi</taxon>
        <taxon>Fungi incertae sedis</taxon>
        <taxon>Mucoromycota</taxon>
        <taxon>Mucoromycotina</taxon>
        <taxon>Mucoromycetes</taxon>
        <taxon>Mucorales</taxon>
        <taxon>Cunninghamellaceae</taxon>
        <taxon>Absidia</taxon>
    </lineage>
</organism>
<dbReference type="STRING" id="90262.A0A1X2HY50"/>
<sequence>MTLKNPTTTILVYLASLRNHTSTVKGLFKQLLITWGQVEGAPDDLPLISTFIMTTDWENYTPGSHCQKLLQSLPPSTTMPTINKWHWKTFWSHPQRFHARTLWHRLLTGK</sequence>
<keyword evidence="2" id="KW-1185">Reference proteome</keyword>